<gene>
    <name evidence="2" type="ORF">Tco_0941782</name>
</gene>
<evidence type="ECO:0000256" key="1">
    <source>
        <dbReference type="SAM" id="MobiDB-lite"/>
    </source>
</evidence>
<sequence length="204" mass="22650">MASNEETNAAGTDTRPPMLVESDYDSWKIRIHRYIRGKPNGKQIWKSIQNGPTPHPMITDPPPTDSAAVPAPRKKLDSEFSEEENKLEMADTQAEIILSQGLPESITPSQSLCAHAKKTLKKQEHLSNANLLSVSQSRFPPQQPLRTFLNNKTHATGMMSDCYSNHSEDGSCNNVNTVLMARSFTDEAKEKGDVLEAEAEAFLR</sequence>
<comment type="caution">
    <text evidence="2">The sequence shown here is derived from an EMBL/GenBank/DDBJ whole genome shotgun (WGS) entry which is preliminary data.</text>
</comment>
<protein>
    <recommendedName>
        <fullName evidence="4">DUF4219 domain-containing protein</fullName>
    </recommendedName>
</protein>
<reference evidence="2" key="2">
    <citation type="submission" date="2022-01" db="EMBL/GenBank/DDBJ databases">
        <authorList>
            <person name="Yamashiro T."/>
            <person name="Shiraishi A."/>
            <person name="Satake H."/>
            <person name="Nakayama K."/>
        </authorList>
    </citation>
    <scope>NUCLEOTIDE SEQUENCE</scope>
</reference>
<organism evidence="2 3">
    <name type="scientific">Tanacetum coccineum</name>
    <dbReference type="NCBI Taxonomy" id="301880"/>
    <lineage>
        <taxon>Eukaryota</taxon>
        <taxon>Viridiplantae</taxon>
        <taxon>Streptophyta</taxon>
        <taxon>Embryophyta</taxon>
        <taxon>Tracheophyta</taxon>
        <taxon>Spermatophyta</taxon>
        <taxon>Magnoliopsida</taxon>
        <taxon>eudicotyledons</taxon>
        <taxon>Gunneridae</taxon>
        <taxon>Pentapetalae</taxon>
        <taxon>asterids</taxon>
        <taxon>campanulids</taxon>
        <taxon>Asterales</taxon>
        <taxon>Asteraceae</taxon>
        <taxon>Asteroideae</taxon>
        <taxon>Anthemideae</taxon>
        <taxon>Anthemidinae</taxon>
        <taxon>Tanacetum</taxon>
    </lineage>
</organism>
<feature type="region of interest" description="Disordered" evidence="1">
    <location>
        <begin position="42"/>
        <end position="71"/>
    </location>
</feature>
<dbReference type="EMBL" id="BQNB010015601">
    <property type="protein sequence ID" value="GJT41917.1"/>
    <property type="molecule type" value="Genomic_DNA"/>
</dbReference>
<reference evidence="2" key="1">
    <citation type="journal article" date="2022" name="Int. J. Mol. Sci.">
        <title>Draft Genome of Tanacetum Coccineum: Genomic Comparison of Closely Related Tanacetum-Family Plants.</title>
        <authorList>
            <person name="Yamashiro T."/>
            <person name="Shiraishi A."/>
            <person name="Nakayama K."/>
            <person name="Satake H."/>
        </authorList>
    </citation>
    <scope>NUCLEOTIDE SEQUENCE</scope>
</reference>
<evidence type="ECO:0000313" key="3">
    <source>
        <dbReference type="Proteomes" id="UP001151760"/>
    </source>
</evidence>
<proteinExistence type="predicted"/>
<keyword evidence="3" id="KW-1185">Reference proteome</keyword>
<dbReference type="Proteomes" id="UP001151760">
    <property type="component" value="Unassembled WGS sequence"/>
</dbReference>
<evidence type="ECO:0008006" key="4">
    <source>
        <dbReference type="Google" id="ProtNLM"/>
    </source>
</evidence>
<accession>A0ABQ5DSM8</accession>
<name>A0ABQ5DSM8_9ASTR</name>
<feature type="compositionally biased region" description="Pro residues" evidence="1">
    <location>
        <begin position="53"/>
        <end position="64"/>
    </location>
</feature>
<evidence type="ECO:0000313" key="2">
    <source>
        <dbReference type="EMBL" id="GJT41917.1"/>
    </source>
</evidence>